<dbReference type="InterPro" id="IPR013767">
    <property type="entry name" value="PAS_fold"/>
</dbReference>
<dbReference type="EMBL" id="OBEA01000004">
    <property type="protein sequence ID" value="SNY52993.1"/>
    <property type="molecule type" value="Genomic_DNA"/>
</dbReference>
<dbReference type="CDD" id="cd17546">
    <property type="entry name" value="REC_hyHK_CKI1_RcsC-like"/>
    <property type="match status" value="1"/>
</dbReference>
<proteinExistence type="predicted"/>
<dbReference type="Pfam" id="PF02518">
    <property type="entry name" value="HATPase_c"/>
    <property type="match status" value="1"/>
</dbReference>
<dbReference type="GO" id="GO:0005886">
    <property type="term" value="C:plasma membrane"/>
    <property type="evidence" value="ECO:0007669"/>
    <property type="project" value="UniProtKB-SubCell"/>
</dbReference>
<dbReference type="SMART" id="SM00091">
    <property type="entry name" value="PAS"/>
    <property type="match status" value="1"/>
</dbReference>
<dbReference type="OrthoDB" id="9801651at2"/>
<dbReference type="InterPro" id="IPR036890">
    <property type="entry name" value="HATPase_C_sf"/>
</dbReference>
<dbReference type="Gene3D" id="3.30.450.20">
    <property type="entry name" value="PAS domain"/>
    <property type="match status" value="1"/>
</dbReference>
<gene>
    <name evidence="18" type="ORF">CVM39_18785</name>
    <name evidence="19" type="ORF">SAMN06297129_2460</name>
</gene>
<keyword evidence="9" id="KW-0067">ATP-binding</keyword>
<dbReference type="AlphaFoldDB" id="A0A285IYV4"/>
<dbReference type="InterPro" id="IPR000014">
    <property type="entry name" value="PAS"/>
</dbReference>
<organism evidence="19 20">
    <name type="scientific">Pseudooceanicola antarcticus</name>
    <dbReference type="NCBI Taxonomy" id="1247613"/>
    <lineage>
        <taxon>Bacteria</taxon>
        <taxon>Pseudomonadati</taxon>
        <taxon>Pseudomonadota</taxon>
        <taxon>Alphaproteobacteria</taxon>
        <taxon>Rhodobacterales</taxon>
        <taxon>Paracoccaceae</taxon>
        <taxon>Pseudooceanicola</taxon>
    </lineage>
</organism>
<dbReference type="CDD" id="cd16922">
    <property type="entry name" value="HATPase_EvgS-ArcB-TorS-like"/>
    <property type="match status" value="1"/>
</dbReference>
<dbReference type="SUPFAM" id="SSF52172">
    <property type="entry name" value="CheY-like"/>
    <property type="match status" value="1"/>
</dbReference>
<dbReference type="SMART" id="SM00387">
    <property type="entry name" value="HATPase_c"/>
    <property type="match status" value="1"/>
</dbReference>
<dbReference type="SUPFAM" id="SSF55874">
    <property type="entry name" value="ATPase domain of HSP90 chaperone/DNA topoisomerase II/histidine kinase"/>
    <property type="match status" value="1"/>
</dbReference>
<dbReference type="InterPro" id="IPR036097">
    <property type="entry name" value="HisK_dim/P_sf"/>
</dbReference>
<dbReference type="EMBL" id="PGTD01000023">
    <property type="protein sequence ID" value="PJE25752.1"/>
    <property type="molecule type" value="Genomic_DNA"/>
</dbReference>
<evidence type="ECO:0000256" key="6">
    <source>
        <dbReference type="ARBA" id="ARBA00022679"/>
    </source>
</evidence>
<evidence type="ECO:0000313" key="20">
    <source>
        <dbReference type="Proteomes" id="UP000231655"/>
    </source>
</evidence>
<dbReference type="Pfam" id="PF00072">
    <property type="entry name" value="Response_reg"/>
    <property type="match status" value="1"/>
</dbReference>
<dbReference type="EC" id="2.7.13.3" evidence="3"/>
<feature type="region of interest" description="Disordered" evidence="13">
    <location>
        <begin position="747"/>
        <end position="770"/>
    </location>
</feature>
<protein>
    <recommendedName>
        <fullName evidence="3">histidine kinase</fullName>
        <ecNumber evidence="3">2.7.13.3</ecNumber>
    </recommendedName>
</protein>
<dbReference type="Gene3D" id="1.10.287.130">
    <property type="match status" value="1"/>
</dbReference>
<dbReference type="SMART" id="SM00388">
    <property type="entry name" value="HisKA"/>
    <property type="match status" value="1"/>
</dbReference>
<accession>A0A285IYV4</accession>
<evidence type="ECO:0000259" key="15">
    <source>
        <dbReference type="PROSITE" id="PS50109"/>
    </source>
</evidence>
<dbReference type="PROSITE" id="PS50110">
    <property type="entry name" value="RESPONSE_REGULATORY"/>
    <property type="match status" value="1"/>
</dbReference>
<dbReference type="PRINTS" id="PR00344">
    <property type="entry name" value="BCTRLSENSOR"/>
</dbReference>
<evidence type="ECO:0000256" key="4">
    <source>
        <dbReference type="ARBA" id="ARBA00022475"/>
    </source>
</evidence>
<reference evidence="19 20" key="1">
    <citation type="submission" date="2017-09" db="EMBL/GenBank/DDBJ databases">
        <authorList>
            <person name="Ehlers B."/>
            <person name="Leendertz F.H."/>
        </authorList>
    </citation>
    <scope>NUCLEOTIDE SEQUENCE [LARGE SCALE GENOMIC DNA]</scope>
    <source>
        <strain evidence="19 20">CGMCC 1.12662</strain>
    </source>
</reference>
<evidence type="ECO:0000256" key="12">
    <source>
        <dbReference type="PROSITE-ProRule" id="PRU00169"/>
    </source>
</evidence>
<keyword evidence="4" id="KW-1003">Cell membrane</keyword>
<dbReference type="Pfam" id="PF00989">
    <property type="entry name" value="PAS"/>
    <property type="match status" value="1"/>
</dbReference>
<evidence type="ECO:0000256" key="2">
    <source>
        <dbReference type="ARBA" id="ARBA00004236"/>
    </source>
</evidence>
<dbReference type="NCBIfam" id="TIGR00229">
    <property type="entry name" value="sensory_box"/>
    <property type="match status" value="1"/>
</dbReference>
<comment type="subcellular location">
    <subcellularLocation>
        <location evidence="2">Cell membrane</location>
    </subcellularLocation>
</comment>
<dbReference type="Proteomes" id="UP000231702">
    <property type="component" value="Unassembled WGS sequence"/>
</dbReference>
<evidence type="ECO:0000256" key="8">
    <source>
        <dbReference type="ARBA" id="ARBA00022777"/>
    </source>
</evidence>
<evidence type="ECO:0000256" key="7">
    <source>
        <dbReference type="ARBA" id="ARBA00022741"/>
    </source>
</evidence>
<dbReference type="SUPFAM" id="SSF47384">
    <property type="entry name" value="Homodimeric domain of signal transducing histidine kinase"/>
    <property type="match status" value="1"/>
</dbReference>
<feature type="modified residue" description="4-aspartylphosphate" evidence="12">
    <location>
        <position position="680"/>
    </location>
</feature>
<feature type="transmembrane region" description="Helical" evidence="14">
    <location>
        <begin position="210"/>
        <end position="232"/>
    </location>
</feature>
<dbReference type="CDD" id="cd00130">
    <property type="entry name" value="PAS"/>
    <property type="match status" value="1"/>
</dbReference>
<evidence type="ECO:0000259" key="16">
    <source>
        <dbReference type="PROSITE" id="PS50110"/>
    </source>
</evidence>
<dbReference type="InterPro" id="IPR003661">
    <property type="entry name" value="HisK_dim/P_dom"/>
</dbReference>
<keyword evidence="5 12" id="KW-0597">Phosphoprotein</keyword>
<dbReference type="SUPFAM" id="SSF55785">
    <property type="entry name" value="PYP-like sensor domain (PAS domain)"/>
    <property type="match status" value="1"/>
</dbReference>
<feature type="transmembrane region" description="Helical" evidence="14">
    <location>
        <begin position="21"/>
        <end position="42"/>
    </location>
</feature>
<evidence type="ECO:0000256" key="14">
    <source>
        <dbReference type="SAM" id="Phobius"/>
    </source>
</evidence>
<evidence type="ECO:0000256" key="3">
    <source>
        <dbReference type="ARBA" id="ARBA00012438"/>
    </source>
</evidence>
<evidence type="ECO:0000256" key="5">
    <source>
        <dbReference type="ARBA" id="ARBA00022553"/>
    </source>
</evidence>
<evidence type="ECO:0000259" key="17">
    <source>
        <dbReference type="PROSITE" id="PS50112"/>
    </source>
</evidence>
<dbReference type="GO" id="GO:0000155">
    <property type="term" value="F:phosphorelay sensor kinase activity"/>
    <property type="evidence" value="ECO:0007669"/>
    <property type="project" value="InterPro"/>
</dbReference>
<dbReference type="Gene3D" id="3.40.50.2300">
    <property type="match status" value="1"/>
</dbReference>
<evidence type="ECO:0000313" key="18">
    <source>
        <dbReference type="EMBL" id="PJE25752.1"/>
    </source>
</evidence>
<dbReference type="SMART" id="SM00448">
    <property type="entry name" value="REC"/>
    <property type="match status" value="1"/>
</dbReference>
<dbReference type="Proteomes" id="UP000231655">
    <property type="component" value="Unassembled WGS sequence"/>
</dbReference>
<evidence type="ECO:0000256" key="10">
    <source>
        <dbReference type="ARBA" id="ARBA00023012"/>
    </source>
</evidence>
<dbReference type="GO" id="GO:0006355">
    <property type="term" value="P:regulation of DNA-templated transcription"/>
    <property type="evidence" value="ECO:0007669"/>
    <property type="project" value="InterPro"/>
</dbReference>
<dbReference type="FunFam" id="3.30.565.10:FF:000023">
    <property type="entry name" value="PAS domain-containing sensor histidine kinase"/>
    <property type="match status" value="1"/>
</dbReference>
<comment type="catalytic activity">
    <reaction evidence="1">
        <text>ATP + protein L-histidine = ADP + protein N-phospho-L-histidine.</text>
        <dbReference type="EC" id="2.7.13.3"/>
    </reaction>
</comment>
<dbReference type="InterPro" id="IPR035965">
    <property type="entry name" value="PAS-like_dom_sf"/>
</dbReference>
<evidence type="ECO:0000313" key="19">
    <source>
        <dbReference type="EMBL" id="SNY52993.1"/>
    </source>
</evidence>
<dbReference type="InterPro" id="IPR004358">
    <property type="entry name" value="Sig_transdc_His_kin-like_C"/>
</dbReference>
<keyword evidence="10" id="KW-0902">Two-component regulatory system</keyword>
<keyword evidence="14" id="KW-0812">Transmembrane</keyword>
<reference evidence="18 21" key="2">
    <citation type="journal article" date="2018" name="Int. J. Syst. Evol. Microbiol.">
        <title>Pseudooceanicola lipolyticus sp. nov., a marine alphaproteobacterium, reclassification of Oceanicola flagellatus as Pseudooceanicola flagellatus comb. nov. and emended description of the genus Pseudooceanicola.</title>
        <authorList>
            <person name="Huang M.-M."/>
            <person name="Guo L.-L."/>
            <person name="Wu Y.-H."/>
            <person name="Lai Q.-L."/>
            <person name="Shao Z.-Z."/>
            <person name="Wang C.-S."/>
            <person name="Wu M."/>
            <person name="Xu X.-W."/>
        </authorList>
    </citation>
    <scope>NUCLEOTIDE SEQUENCE [LARGE SCALE GENOMIC DNA]</scope>
    <source>
        <strain evidence="18 21">Ar-45</strain>
    </source>
</reference>
<sequence length="770" mass="83932">MARGSTADRRTGSGTSLDAGVIRLAILGTISAICIMVIVFLLTEVRQKLDELASSPADNVQWTLAQLEVEYLKLQGATGVARLAAADLPPAAGPLATDGGLAPSSLPEALSEVRRRYDILYSRVDTLSASALYSRALRDTTLGGAFAHLRDEVYGQAEIIDLPNDALKTRLDDLYFRLEAERPALRRMLSHANLELVTESDQARLEVLSVLQGLAAASLVLLAALTAMVILFRSLARISQKRLAQKQVASTRLEMIFSTSRDAILMLDRKGMIRNTNRAARKMFGEAGQPLDGLPVGRFLRHDLPLGTRPATGSTLFEACEQGIRTGYRLIGRNSQGQRFPVELSMDSTESFGASMLVCMIRDVSHQVAVEAELKASRDKALAAERAKARFLGVISHEMRTPLNGILGTIDLLAENDDPREVPGFLEVIRNSAQTLLQLVNDVLDITQIEGGDITIRRATFDMDRLVADVLTSEMPRAKTQNNRLFRIGMPEVGWVTGDGTRLRQVLLNLVSNAVKFTRRGSVSIELRREDEMVEILVRDTGLGMSEAELERIFDDFVRLDGALQHQIQGTGLGLGIARQLTRAMGGEIEVASAPGKGSVFTLRLPLPATDPPAARAPQLAPTQRPIRPQHILLVEDNPTNRFVARRLLERDGHVVIEAADGAAGVRAAQERPFDCILMDVSMPVMDGIEAAATIRNGQGPNREARIVALTAHVGEEVSERLLASGLDDVIAKPIRAQVIRRLLTEDQADGPGRRRRRLARDRGGGPPAL</sequence>
<dbReference type="CDD" id="cd00082">
    <property type="entry name" value="HisKA"/>
    <property type="match status" value="1"/>
</dbReference>
<dbReference type="PANTHER" id="PTHR43047:SF64">
    <property type="entry name" value="HISTIDINE KINASE CONTAINING CHEY-HOMOLOGOUS RECEIVER DOMAIN AND PAS DOMAIN-RELATED"/>
    <property type="match status" value="1"/>
</dbReference>
<feature type="domain" description="Response regulatory" evidence="16">
    <location>
        <begin position="631"/>
        <end position="748"/>
    </location>
</feature>
<evidence type="ECO:0000256" key="11">
    <source>
        <dbReference type="ARBA" id="ARBA00023136"/>
    </source>
</evidence>
<dbReference type="InterPro" id="IPR001789">
    <property type="entry name" value="Sig_transdc_resp-reg_receiver"/>
</dbReference>
<dbReference type="Gene3D" id="3.30.565.10">
    <property type="entry name" value="Histidine kinase-like ATPase, C-terminal domain"/>
    <property type="match status" value="1"/>
</dbReference>
<evidence type="ECO:0000313" key="21">
    <source>
        <dbReference type="Proteomes" id="UP000231702"/>
    </source>
</evidence>
<dbReference type="Pfam" id="PF00512">
    <property type="entry name" value="HisKA"/>
    <property type="match status" value="1"/>
</dbReference>
<dbReference type="InterPro" id="IPR011006">
    <property type="entry name" value="CheY-like_superfamily"/>
</dbReference>
<evidence type="ECO:0000256" key="1">
    <source>
        <dbReference type="ARBA" id="ARBA00000085"/>
    </source>
</evidence>
<dbReference type="GO" id="GO:0005524">
    <property type="term" value="F:ATP binding"/>
    <property type="evidence" value="ECO:0007669"/>
    <property type="project" value="UniProtKB-KW"/>
</dbReference>
<dbReference type="PANTHER" id="PTHR43047">
    <property type="entry name" value="TWO-COMPONENT HISTIDINE PROTEIN KINASE"/>
    <property type="match status" value="1"/>
</dbReference>
<dbReference type="PROSITE" id="PS50109">
    <property type="entry name" value="HIS_KIN"/>
    <property type="match status" value="1"/>
</dbReference>
<evidence type="ECO:0000256" key="13">
    <source>
        <dbReference type="SAM" id="MobiDB-lite"/>
    </source>
</evidence>
<dbReference type="RefSeq" id="WP_097146193.1">
    <property type="nucleotide sequence ID" value="NZ_OBEA01000004.1"/>
</dbReference>
<keyword evidence="8" id="KW-0418">Kinase</keyword>
<name>A0A285IYV4_9RHOB</name>
<keyword evidence="14" id="KW-1133">Transmembrane helix</keyword>
<dbReference type="PROSITE" id="PS50112">
    <property type="entry name" value="PAS"/>
    <property type="match status" value="1"/>
</dbReference>
<keyword evidence="11 14" id="KW-0472">Membrane</keyword>
<dbReference type="InterPro" id="IPR003594">
    <property type="entry name" value="HATPase_dom"/>
</dbReference>
<dbReference type="InterPro" id="IPR005467">
    <property type="entry name" value="His_kinase_dom"/>
</dbReference>
<evidence type="ECO:0000256" key="9">
    <source>
        <dbReference type="ARBA" id="ARBA00022840"/>
    </source>
</evidence>
<keyword evidence="6" id="KW-0808">Transferase</keyword>
<keyword evidence="21" id="KW-1185">Reference proteome</keyword>
<feature type="domain" description="PAS" evidence="17">
    <location>
        <begin position="249"/>
        <end position="293"/>
    </location>
</feature>
<feature type="domain" description="Histidine kinase" evidence="15">
    <location>
        <begin position="394"/>
        <end position="609"/>
    </location>
</feature>
<keyword evidence="7" id="KW-0547">Nucleotide-binding</keyword>